<name>A0A6J5MCD5_9CAUD</name>
<accession>A0A6J5MCD5</accession>
<evidence type="ECO:0000313" key="1">
    <source>
        <dbReference type="EMBL" id="CAB4143851.1"/>
    </source>
</evidence>
<proteinExistence type="predicted"/>
<organism evidence="1">
    <name type="scientific">uncultured Caudovirales phage</name>
    <dbReference type="NCBI Taxonomy" id="2100421"/>
    <lineage>
        <taxon>Viruses</taxon>
        <taxon>Duplodnaviria</taxon>
        <taxon>Heunggongvirae</taxon>
        <taxon>Uroviricota</taxon>
        <taxon>Caudoviricetes</taxon>
        <taxon>Peduoviridae</taxon>
        <taxon>Maltschvirus</taxon>
        <taxon>Maltschvirus maltsch</taxon>
    </lineage>
</organism>
<reference evidence="1" key="1">
    <citation type="submission" date="2020-04" db="EMBL/GenBank/DDBJ databases">
        <authorList>
            <person name="Chiriac C."/>
            <person name="Salcher M."/>
            <person name="Ghai R."/>
            <person name="Kavagutti S V."/>
        </authorList>
    </citation>
    <scope>NUCLEOTIDE SEQUENCE</scope>
</reference>
<gene>
    <name evidence="1" type="ORF">UFOVP453_3</name>
</gene>
<dbReference type="EMBL" id="LR796426">
    <property type="protein sequence ID" value="CAB4143851.1"/>
    <property type="molecule type" value="Genomic_DNA"/>
</dbReference>
<protein>
    <submittedName>
        <fullName evidence="1">Uncharacterized protein</fullName>
    </submittedName>
</protein>
<sequence>MARQPRVRSKNALEKQRNQQFLEWLTSDERNLELYRQFNEEHQNQMQRNQNTLNRKLGVLERRAGSRDNLALDYQRYFEQTGDRRYLDMAEQEKRNAEMNRLRRNHMATKLGGDGATPYNDYDRVLRNYLRNRQITQVGPVRVNMSGGGAMSSVGRGISAAARALNPMRRLVDIANLLLNPMEAQAPTAGIKVKNRNIDPLIAPDAIKKDDLYDKFKNTRNRQT</sequence>